<name>A0A380TX52_ACIJO</name>
<dbReference type="EMBL" id="CP065666">
    <property type="protein sequence ID" value="QPS05495.1"/>
    <property type="molecule type" value="Genomic_DNA"/>
</dbReference>
<evidence type="ECO:0000313" key="3">
    <source>
        <dbReference type="Proteomes" id="UP000254227"/>
    </source>
</evidence>
<dbReference type="EMBL" id="UFRV01000006">
    <property type="protein sequence ID" value="SUT93184.1"/>
    <property type="molecule type" value="Genomic_DNA"/>
</dbReference>
<sequence length="79" mass="8099">MNKTLKQRLAIVNSKNIATYGTGAVVSTALMSSNANALDVSAALTGADAEANIETGALWALGIVVVIYGAKKVIGFFGR</sequence>
<reference evidence="2 3" key="1">
    <citation type="submission" date="2018-06" db="EMBL/GenBank/DDBJ databases">
        <authorList>
            <consortium name="Pathogen Informatics"/>
            <person name="Doyle S."/>
        </authorList>
    </citation>
    <scope>NUCLEOTIDE SEQUENCE [LARGE SCALE GENOMIC DNA]</scope>
    <source>
        <strain evidence="2 3">NCTC10308</strain>
    </source>
</reference>
<dbReference type="Proteomes" id="UP000595107">
    <property type="component" value="Chromosome"/>
</dbReference>
<evidence type="ECO:0000313" key="4">
    <source>
        <dbReference type="Proteomes" id="UP000595107"/>
    </source>
</evidence>
<gene>
    <name evidence="1" type="ORF">I6G67_08730</name>
    <name evidence="2" type="ORF">NCTC10308_00996</name>
</gene>
<dbReference type="AlphaFoldDB" id="A0A380TX52"/>
<reference evidence="1 4" key="2">
    <citation type="submission" date="2020-12" db="EMBL/GenBank/DDBJ databases">
        <title>FDA dAtabase for Regulatory Grade micrObial Sequences (FDA-ARGOS): Supporting development and validation of Infectious Disease Dx tests.</title>
        <authorList>
            <person name="Sproer C."/>
            <person name="Gronow S."/>
            <person name="Severitt S."/>
            <person name="Schroder I."/>
            <person name="Tallon L."/>
            <person name="Sadzewicz L."/>
            <person name="Zhao X."/>
            <person name="Boylan J."/>
            <person name="Ott S."/>
            <person name="Bowen H."/>
            <person name="Vavikolanu K."/>
            <person name="Mehta A."/>
            <person name="Aluvathingal J."/>
            <person name="Nadendla S."/>
            <person name="Lowell S."/>
            <person name="Myers T."/>
            <person name="Yan Y."/>
            <person name="Sichtig H."/>
        </authorList>
    </citation>
    <scope>NUCLEOTIDE SEQUENCE [LARGE SCALE GENOMIC DNA]</scope>
    <source>
        <strain evidence="1 4">FDAARGOS_910</strain>
    </source>
</reference>
<protein>
    <submittedName>
        <fullName evidence="2">Uncharacterized protein</fullName>
    </submittedName>
</protein>
<accession>A0A380TX52</accession>
<proteinExistence type="predicted"/>
<organism evidence="2 3">
    <name type="scientific">Acinetobacter johnsonii</name>
    <dbReference type="NCBI Taxonomy" id="40214"/>
    <lineage>
        <taxon>Bacteria</taxon>
        <taxon>Pseudomonadati</taxon>
        <taxon>Pseudomonadota</taxon>
        <taxon>Gammaproteobacteria</taxon>
        <taxon>Moraxellales</taxon>
        <taxon>Moraxellaceae</taxon>
        <taxon>Acinetobacter</taxon>
    </lineage>
</organism>
<dbReference type="RefSeq" id="WP_004693143.1">
    <property type="nucleotide sequence ID" value="NZ_BBTB01000076.1"/>
</dbReference>
<evidence type="ECO:0000313" key="2">
    <source>
        <dbReference type="EMBL" id="SUT93184.1"/>
    </source>
</evidence>
<evidence type="ECO:0000313" key="1">
    <source>
        <dbReference type="EMBL" id="QPS05495.1"/>
    </source>
</evidence>
<dbReference type="Proteomes" id="UP000254227">
    <property type="component" value="Unassembled WGS sequence"/>
</dbReference>